<dbReference type="InterPro" id="IPR016130">
    <property type="entry name" value="Tyr_Pase_AS"/>
</dbReference>
<dbReference type="InterPro" id="IPR000387">
    <property type="entry name" value="Tyr_Pase_dom"/>
</dbReference>
<dbReference type="PROSITE" id="PS50056">
    <property type="entry name" value="TYR_PHOSPHATASE_2"/>
    <property type="match status" value="1"/>
</dbReference>
<comment type="caution">
    <text evidence="3">The sequence shown here is derived from an EMBL/GenBank/DDBJ whole genome shotgun (WGS) entry which is preliminary data.</text>
</comment>
<protein>
    <recommendedName>
        <fullName evidence="5">Protein-tyrosine-phosphatase</fullName>
    </recommendedName>
</protein>
<dbReference type="SMART" id="SM00404">
    <property type="entry name" value="PTPc_motif"/>
    <property type="match status" value="1"/>
</dbReference>
<dbReference type="PROSITE" id="PS50055">
    <property type="entry name" value="TYR_PHOSPHATASE_PTP"/>
    <property type="match status" value="1"/>
</dbReference>
<dbReference type="SUPFAM" id="SSF52799">
    <property type="entry name" value="(Phosphotyrosine protein) phosphatases II"/>
    <property type="match status" value="1"/>
</dbReference>
<accession>A0AAV8UMV0</accession>
<dbReference type="Gene3D" id="3.90.190.10">
    <property type="entry name" value="Protein tyrosine phosphatase superfamily"/>
    <property type="match status" value="1"/>
</dbReference>
<keyword evidence="4" id="KW-1185">Reference proteome</keyword>
<feature type="domain" description="Tyrosine specific protein phosphatases" evidence="2">
    <location>
        <begin position="189"/>
        <end position="264"/>
    </location>
</feature>
<dbReference type="Proteomes" id="UP001157974">
    <property type="component" value="Unassembled WGS sequence"/>
</dbReference>
<evidence type="ECO:0000259" key="1">
    <source>
        <dbReference type="PROSITE" id="PS50055"/>
    </source>
</evidence>
<evidence type="ECO:0000313" key="4">
    <source>
        <dbReference type="Proteomes" id="UP001157974"/>
    </source>
</evidence>
<evidence type="ECO:0000313" key="3">
    <source>
        <dbReference type="EMBL" id="KAJ8902597.1"/>
    </source>
</evidence>
<dbReference type="PRINTS" id="PR00700">
    <property type="entry name" value="PRTYPHPHTASE"/>
</dbReference>
<dbReference type="CDD" id="cd00047">
    <property type="entry name" value="PTPc"/>
    <property type="match status" value="1"/>
</dbReference>
<dbReference type="InterPro" id="IPR050348">
    <property type="entry name" value="Protein-Tyr_Phosphatase"/>
</dbReference>
<reference evidence="3 4" key="1">
    <citation type="journal article" date="2023" name="Nat. Commun.">
        <title>Origin of minicircular mitochondrial genomes in red algae.</title>
        <authorList>
            <person name="Lee Y."/>
            <person name="Cho C.H."/>
            <person name="Lee Y.M."/>
            <person name="Park S.I."/>
            <person name="Yang J.H."/>
            <person name="West J.A."/>
            <person name="Bhattacharya D."/>
            <person name="Yoon H.S."/>
        </authorList>
    </citation>
    <scope>NUCLEOTIDE SEQUENCE [LARGE SCALE GENOMIC DNA]</scope>
    <source>
        <strain evidence="3 4">CCMP1338</strain>
        <tissue evidence="3">Whole cell</tissue>
    </source>
</reference>
<dbReference type="SMART" id="SM00194">
    <property type="entry name" value="PTPc"/>
    <property type="match status" value="1"/>
</dbReference>
<proteinExistence type="predicted"/>
<name>A0AAV8UMV0_9RHOD</name>
<dbReference type="PANTHER" id="PTHR19134:SF449">
    <property type="entry name" value="TYROSINE-PROTEIN PHOSPHATASE 1"/>
    <property type="match status" value="1"/>
</dbReference>
<dbReference type="GO" id="GO:0004725">
    <property type="term" value="F:protein tyrosine phosphatase activity"/>
    <property type="evidence" value="ECO:0007669"/>
    <property type="project" value="InterPro"/>
</dbReference>
<dbReference type="PANTHER" id="PTHR19134">
    <property type="entry name" value="RECEPTOR-TYPE TYROSINE-PROTEIN PHOSPHATASE"/>
    <property type="match status" value="1"/>
</dbReference>
<dbReference type="Pfam" id="PF00102">
    <property type="entry name" value="Y_phosphatase"/>
    <property type="match status" value="1"/>
</dbReference>
<dbReference type="InterPro" id="IPR029021">
    <property type="entry name" value="Prot-tyrosine_phosphatase-like"/>
</dbReference>
<dbReference type="InterPro" id="IPR000242">
    <property type="entry name" value="PTP_cat"/>
</dbReference>
<evidence type="ECO:0008006" key="5">
    <source>
        <dbReference type="Google" id="ProtNLM"/>
    </source>
</evidence>
<feature type="domain" description="Tyrosine-protein phosphatase" evidence="1">
    <location>
        <begin position="8"/>
        <end position="268"/>
    </location>
</feature>
<dbReference type="PROSITE" id="PS00383">
    <property type="entry name" value="TYR_PHOSPHATASE_1"/>
    <property type="match status" value="1"/>
</dbReference>
<organism evidence="3 4">
    <name type="scientific">Rhodosorus marinus</name>
    <dbReference type="NCBI Taxonomy" id="101924"/>
    <lineage>
        <taxon>Eukaryota</taxon>
        <taxon>Rhodophyta</taxon>
        <taxon>Stylonematophyceae</taxon>
        <taxon>Stylonematales</taxon>
        <taxon>Stylonemataceae</taxon>
        <taxon>Rhodosorus</taxon>
    </lineage>
</organism>
<dbReference type="EMBL" id="JAMWBK010000009">
    <property type="protein sequence ID" value="KAJ8902597.1"/>
    <property type="molecule type" value="Genomic_DNA"/>
</dbReference>
<dbReference type="AlphaFoldDB" id="A0AAV8UMV0"/>
<sequence length="273" mass="31594">MDRVPRAWIGELQSIEREASESLDESDFRAALSGVNQKKNRYTNVLANEKTRVKLQGFQKPTLSRNYINANYVSGVSGPRQYIATQAPLQESMEDFWKMIWEHRVPSIIMLTNVVENGIPKADRYWPTTNMEEMTFGNFKVELESEAEKDFGVVRILRVSYKNTTKGIEQVHFQKWPDHGVPEPDSSMRHLVEYIDAREAREKDVPTVIHCSAGLGRTGTLIAIHWTNQRLEAGEDLRPQDFRQTVLSLKQQRFGMIQSGEQLRFFYKYFTGD</sequence>
<gene>
    <name evidence="3" type="ORF">NDN08_006998</name>
</gene>
<dbReference type="InterPro" id="IPR003595">
    <property type="entry name" value="Tyr_Pase_cat"/>
</dbReference>
<evidence type="ECO:0000259" key="2">
    <source>
        <dbReference type="PROSITE" id="PS50056"/>
    </source>
</evidence>